<dbReference type="InterPro" id="IPR004776">
    <property type="entry name" value="Mem_transp_PIN-like"/>
</dbReference>
<feature type="transmembrane region" description="Helical" evidence="7">
    <location>
        <begin position="125"/>
        <end position="148"/>
    </location>
</feature>
<protein>
    <submittedName>
        <fullName evidence="8">Transporter, auxin efflux carrier (AEC) family</fullName>
    </submittedName>
</protein>
<feature type="transmembrane region" description="Helical" evidence="7">
    <location>
        <begin position="169"/>
        <end position="192"/>
    </location>
</feature>
<dbReference type="Pfam" id="PF03547">
    <property type="entry name" value="Mem_trans"/>
    <property type="match status" value="1"/>
</dbReference>
<dbReference type="Proteomes" id="UP000041625">
    <property type="component" value="Unassembled WGS sequence"/>
</dbReference>
<evidence type="ECO:0000256" key="1">
    <source>
        <dbReference type="ARBA" id="ARBA00004141"/>
    </source>
</evidence>
<reference evidence="8 9" key="1">
    <citation type="submission" date="2014-06" db="EMBL/GenBank/DDBJ databases">
        <authorList>
            <person name="Le Roux F."/>
        </authorList>
    </citation>
    <scope>NUCLEOTIDE SEQUENCE [LARGE SCALE GENOMIC DNA]</scope>
    <source>
        <strain evidence="8 9">J2-31</strain>
    </source>
</reference>
<feature type="transmembrane region" description="Helical" evidence="7">
    <location>
        <begin position="285"/>
        <end position="306"/>
    </location>
</feature>
<dbReference type="AlphaFoldDB" id="A0AA86XL55"/>
<keyword evidence="3" id="KW-1003">Cell membrane</keyword>
<keyword evidence="4 7" id="KW-0812">Transmembrane</keyword>
<feature type="transmembrane region" description="Helical" evidence="7">
    <location>
        <begin position="66"/>
        <end position="83"/>
    </location>
</feature>
<dbReference type="GO" id="GO:0016020">
    <property type="term" value="C:membrane"/>
    <property type="evidence" value="ECO:0007669"/>
    <property type="project" value="UniProtKB-SubCell"/>
</dbReference>
<feature type="transmembrane region" description="Helical" evidence="7">
    <location>
        <begin position="198"/>
        <end position="215"/>
    </location>
</feature>
<dbReference type="PANTHER" id="PTHR36838:SF3">
    <property type="entry name" value="TRANSPORTER AUXIN EFFLUX CARRIER EC FAMILY"/>
    <property type="match status" value="1"/>
</dbReference>
<evidence type="ECO:0000313" key="8">
    <source>
        <dbReference type="EMBL" id="CDT71859.1"/>
    </source>
</evidence>
<gene>
    <name evidence="8" type="ORF">VCR31J2_1290096</name>
</gene>
<accession>A0AA86XL55</accession>
<keyword evidence="2" id="KW-0813">Transport</keyword>
<evidence type="ECO:0000256" key="5">
    <source>
        <dbReference type="ARBA" id="ARBA00022989"/>
    </source>
</evidence>
<feature type="transmembrane region" description="Helical" evidence="7">
    <location>
        <begin position="37"/>
        <end position="54"/>
    </location>
</feature>
<name>A0AA86XL55_9VIBR</name>
<proteinExistence type="predicted"/>
<evidence type="ECO:0000256" key="3">
    <source>
        <dbReference type="ARBA" id="ARBA00022475"/>
    </source>
</evidence>
<feature type="transmembrane region" description="Helical" evidence="7">
    <location>
        <begin position="227"/>
        <end position="251"/>
    </location>
</feature>
<dbReference type="PANTHER" id="PTHR36838">
    <property type="entry name" value="AUXIN EFFLUX CARRIER FAMILY PROTEIN"/>
    <property type="match status" value="1"/>
</dbReference>
<organism evidence="8 9">
    <name type="scientific">Vibrio coralliirubri</name>
    <dbReference type="NCBI Taxonomy" id="1516159"/>
    <lineage>
        <taxon>Bacteria</taxon>
        <taxon>Pseudomonadati</taxon>
        <taxon>Pseudomonadota</taxon>
        <taxon>Gammaproteobacteria</taxon>
        <taxon>Vibrionales</taxon>
        <taxon>Vibrionaceae</taxon>
        <taxon>Vibrio</taxon>
    </lineage>
</organism>
<dbReference type="EMBL" id="CCKJ01000034">
    <property type="protein sequence ID" value="CDT71859.1"/>
    <property type="molecule type" value="Genomic_DNA"/>
</dbReference>
<evidence type="ECO:0000256" key="2">
    <source>
        <dbReference type="ARBA" id="ARBA00022448"/>
    </source>
</evidence>
<feature type="transmembrane region" description="Helical" evidence="7">
    <location>
        <begin position="6"/>
        <end position="25"/>
    </location>
</feature>
<evidence type="ECO:0000256" key="6">
    <source>
        <dbReference type="ARBA" id="ARBA00023136"/>
    </source>
</evidence>
<sequence>MSVYEILLPLILIVAAGFLTTKNGFFSRHFIGDVSKFVLYISLPAVIFGSVTQLDLSEAINKNYMLIYAVGGLLCMTIAVLYSRLIMKLKWQDCFINALGSGMPNSAFIGFPIVLSIFNGQYAEAFLMSVLIENLVFIPVCLVLLEFSNETDSSLKDQLIEIGNRLRKNPIIISITLALSINLLGIQLPVVIGESVGILAKTSVALALFAIGGILGQSLVLNQKSRIALVTSIKLVCFPIIALGLLLVWPVEGDLKYVLLIFCASPMLSIYPILGGIYKQQNFCANTLIITTLASGFTLSIVVSLITHNS</sequence>
<keyword evidence="6 7" id="KW-0472">Membrane</keyword>
<evidence type="ECO:0000313" key="9">
    <source>
        <dbReference type="Proteomes" id="UP000041625"/>
    </source>
</evidence>
<feature type="transmembrane region" description="Helical" evidence="7">
    <location>
        <begin position="257"/>
        <end position="278"/>
    </location>
</feature>
<keyword evidence="9" id="KW-1185">Reference proteome</keyword>
<evidence type="ECO:0000256" key="4">
    <source>
        <dbReference type="ARBA" id="ARBA00022692"/>
    </source>
</evidence>
<feature type="transmembrane region" description="Helical" evidence="7">
    <location>
        <begin position="95"/>
        <end position="119"/>
    </location>
</feature>
<comment type="caution">
    <text evidence="8">The sequence shown here is derived from an EMBL/GenBank/DDBJ whole genome shotgun (WGS) entry which is preliminary data.</text>
</comment>
<evidence type="ECO:0000256" key="7">
    <source>
        <dbReference type="SAM" id="Phobius"/>
    </source>
</evidence>
<comment type="subcellular location">
    <subcellularLocation>
        <location evidence="1">Membrane</location>
        <topology evidence="1">Multi-pass membrane protein</topology>
    </subcellularLocation>
</comment>
<dbReference type="GO" id="GO:0055085">
    <property type="term" value="P:transmembrane transport"/>
    <property type="evidence" value="ECO:0007669"/>
    <property type="project" value="InterPro"/>
</dbReference>
<dbReference type="RefSeq" id="WP_050621169.1">
    <property type="nucleotide sequence ID" value="NZ_LK933977.1"/>
</dbReference>
<keyword evidence="5 7" id="KW-1133">Transmembrane helix</keyword>